<dbReference type="Gene3D" id="1.10.30.50">
    <property type="match status" value="1"/>
</dbReference>
<dbReference type="RefSeq" id="WP_373300275.1">
    <property type="nucleotide sequence ID" value="NZ_BMUU01000018.1"/>
</dbReference>
<evidence type="ECO:0000313" key="3">
    <source>
        <dbReference type="Proteomes" id="UP000600946"/>
    </source>
</evidence>
<dbReference type="EMBL" id="BMUU01000018">
    <property type="protein sequence ID" value="GGY65626.1"/>
    <property type="molecule type" value="Genomic_DNA"/>
</dbReference>
<dbReference type="Proteomes" id="UP000600946">
    <property type="component" value="Unassembled WGS sequence"/>
</dbReference>
<evidence type="ECO:0000313" key="2">
    <source>
        <dbReference type="EMBL" id="GGY65626.1"/>
    </source>
</evidence>
<name>A0ABQ3ATK6_9ACTN</name>
<reference evidence="3" key="1">
    <citation type="journal article" date="2019" name="Int. J. Syst. Evol. Microbiol.">
        <title>The Global Catalogue of Microorganisms (GCM) 10K type strain sequencing project: providing services to taxonomists for standard genome sequencing and annotation.</title>
        <authorList>
            <consortium name="The Broad Institute Genomics Platform"/>
            <consortium name="The Broad Institute Genome Sequencing Center for Infectious Disease"/>
            <person name="Wu L."/>
            <person name="Ma J."/>
        </authorList>
    </citation>
    <scope>NUCLEOTIDE SEQUENCE [LARGE SCALE GENOMIC DNA]</scope>
    <source>
        <strain evidence="3">JCM 4594</strain>
    </source>
</reference>
<dbReference type="InterPro" id="IPR002711">
    <property type="entry name" value="HNH"/>
</dbReference>
<dbReference type="SMART" id="SM00507">
    <property type="entry name" value="HNHc"/>
    <property type="match status" value="1"/>
</dbReference>
<keyword evidence="3" id="KW-1185">Reference proteome</keyword>
<feature type="domain" description="HNH nuclease" evidence="1">
    <location>
        <begin position="18"/>
        <end position="68"/>
    </location>
</feature>
<dbReference type="CDD" id="cd00085">
    <property type="entry name" value="HNHc"/>
    <property type="match status" value="1"/>
</dbReference>
<organism evidence="2 3">
    <name type="scientific">Streptomyces xanthochromogenes</name>
    <dbReference type="NCBI Taxonomy" id="67384"/>
    <lineage>
        <taxon>Bacteria</taxon>
        <taxon>Bacillati</taxon>
        <taxon>Actinomycetota</taxon>
        <taxon>Actinomycetes</taxon>
        <taxon>Kitasatosporales</taxon>
        <taxon>Streptomycetaceae</taxon>
        <taxon>Streptomyces</taxon>
    </lineage>
</organism>
<evidence type="ECO:0000259" key="1">
    <source>
        <dbReference type="SMART" id="SM00507"/>
    </source>
</evidence>
<dbReference type="InterPro" id="IPR003615">
    <property type="entry name" value="HNH_nuc"/>
</dbReference>
<gene>
    <name evidence="2" type="ORF">GCM10010326_70290</name>
</gene>
<protein>
    <recommendedName>
        <fullName evidence="1">HNH nuclease domain-containing protein</fullName>
    </recommendedName>
</protein>
<dbReference type="Pfam" id="PF01844">
    <property type="entry name" value="HNH"/>
    <property type="match status" value="1"/>
</dbReference>
<dbReference type="GeneID" id="96295892"/>
<sequence>MPKLGAMAEGRPEIPTAMKRAVLVEAGHRCAIPVCRQSPVQLAHITPWAKVRTHTFDNLIALCPNCHARYDRGDIDRQSMYQYKANLEVLNSRYTDTELQVLKVYAKSWGEITKDWPTPDEPPSLTFFTHKGGAFAFGGISIHASMWWLLSNLVDDGVVEIERSESAEYRAHKHQENPDTRTIYLTNKGCRLVERIVAGEPL</sequence>
<proteinExistence type="predicted"/>
<comment type="caution">
    <text evidence="2">The sequence shown here is derived from an EMBL/GenBank/DDBJ whole genome shotgun (WGS) entry which is preliminary data.</text>
</comment>
<accession>A0ABQ3ATK6</accession>